<feature type="domain" description="PTS EIIB type-1" evidence="13">
    <location>
        <begin position="4"/>
        <end position="86"/>
    </location>
</feature>
<keyword evidence="7 12" id="KW-0812">Transmembrane</keyword>
<proteinExistence type="predicted"/>
<evidence type="ECO:0000256" key="5">
    <source>
        <dbReference type="ARBA" id="ARBA00022679"/>
    </source>
</evidence>
<evidence type="ECO:0000313" key="16">
    <source>
        <dbReference type="Proteomes" id="UP000190890"/>
    </source>
</evidence>
<accession>A0A1S8TAK7</accession>
<dbReference type="Pfam" id="PF02378">
    <property type="entry name" value="PTS_EIIC"/>
    <property type="match status" value="1"/>
</dbReference>
<keyword evidence="10 12" id="KW-0472">Membrane</keyword>
<sequence>MNYVNLAKEILQKIGGVDNVKYVTHCATRLRFNLIDENKADSEAIKNIKGVTGFINKGGQFQVIIGTDVSHVYDEVAKLTSDKVEEADKVTSTKKESILSRVLDTIAGIFTPVLPAITGAAMVKTLLILLANVFKIMSVQSQEYIILNFVSDTAFYFLPIMLAYTAAKKFNMNPFMAMTLGGMMLHPTFAGLVNASPQSPLNFFGLPVTLAKYGSTVIPIILVVWAGSYVERFADKVSPKIVRFFLKPFLTLLIMTPVTLVIVGPLGAIIANYVSAGMGVLYNSAPWLVALILGAFSPVLVMTGMHYALIPIVMQSMTTYGYDLMGVGYLVANIAQGAAALAVAKKTRNKEFKSIAGSAGFTALIGVTEPAMYGINIKLKKPFYSVLVAGGIAGLYCGITSVKRMAFAPTGILTLPIFIDPNSAGNLINAAIGCVIAFVISFALTLYIGFEDVRELD</sequence>
<comment type="subcellular location">
    <subcellularLocation>
        <location evidence="1">Cell membrane</location>
        <topology evidence="1">Multi-pass membrane protein</topology>
    </subcellularLocation>
</comment>
<feature type="transmembrane region" description="Helical" evidence="12">
    <location>
        <begin position="102"/>
        <end position="132"/>
    </location>
</feature>
<keyword evidence="4" id="KW-0762">Sugar transport</keyword>
<evidence type="ECO:0000256" key="1">
    <source>
        <dbReference type="ARBA" id="ARBA00004651"/>
    </source>
</evidence>
<evidence type="ECO:0000256" key="9">
    <source>
        <dbReference type="ARBA" id="ARBA00022989"/>
    </source>
</evidence>
<dbReference type="InterPro" id="IPR036878">
    <property type="entry name" value="Glu_permease_IIB"/>
</dbReference>
<feature type="transmembrane region" description="Helical" evidence="12">
    <location>
        <begin position="144"/>
        <end position="163"/>
    </location>
</feature>
<evidence type="ECO:0000256" key="10">
    <source>
        <dbReference type="ARBA" id="ARBA00023136"/>
    </source>
</evidence>
<dbReference type="InterPro" id="IPR050558">
    <property type="entry name" value="PTS_Sugar-Specific_Components"/>
</dbReference>
<dbReference type="GO" id="GO:0016301">
    <property type="term" value="F:kinase activity"/>
    <property type="evidence" value="ECO:0007669"/>
    <property type="project" value="UniProtKB-KW"/>
</dbReference>
<comment type="caution">
    <text evidence="15">The sequence shown here is derived from an EMBL/GenBank/DDBJ whole genome shotgun (WGS) entry which is preliminary data.</text>
</comment>
<dbReference type="AlphaFoldDB" id="A0A1S8TAK7"/>
<dbReference type="SUPFAM" id="SSF55604">
    <property type="entry name" value="Glucose permease domain IIB"/>
    <property type="match status" value="1"/>
</dbReference>
<feature type="active site" description="Phosphocysteine intermediate; for EIIB activity" evidence="11">
    <location>
        <position position="26"/>
    </location>
</feature>
<feature type="transmembrane region" description="Helical" evidence="12">
    <location>
        <begin position="175"/>
        <end position="193"/>
    </location>
</feature>
<keyword evidence="8" id="KW-0418">Kinase</keyword>
<dbReference type="PROSITE" id="PS51103">
    <property type="entry name" value="PTS_EIIC_TYPE_1"/>
    <property type="match status" value="1"/>
</dbReference>
<evidence type="ECO:0000256" key="12">
    <source>
        <dbReference type="SAM" id="Phobius"/>
    </source>
</evidence>
<evidence type="ECO:0000256" key="6">
    <source>
        <dbReference type="ARBA" id="ARBA00022683"/>
    </source>
</evidence>
<feature type="transmembrane region" description="Helical" evidence="12">
    <location>
        <begin position="383"/>
        <end position="407"/>
    </location>
</feature>
<dbReference type="InterPro" id="IPR018113">
    <property type="entry name" value="PTrfase_EIIB_Cys"/>
</dbReference>
<keyword evidence="3" id="KW-1003">Cell membrane</keyword>
<keyword evidence="16" id="KW-1185">Reference proteome</keyword>
<name>A0A1S8TAK7_9CLOT</name>
<dbReference type="InterPro" id="IPR013013">
    <property type="entry name" value="PTS_EIIC_1"/>
</dbReference>
<dbReference type="Gene3D" id="3.30.1360.60">
    <property type="entry name" value="Glucose permease domain IIB"/>
    <property type="match status" value="1"/>
</dbReference>
<dbReference type="PANTHER" id="PTHR30175:SF1">
    <property type="entry name" value="PTS SYSTEM ARBUTIN-, CELLOBIOSE-, AND SALICIN-SPECIFIC EIIBC COMPONENT-RELATED"/>
    <property type="match status" value="1"/>
</dbReference>
<dbReference type="CDD" id="cd00212">
    <property type="entry name" value="PTS_IIB_glc"/>
    <property type="match status" value="1"/>
</dbReference>
<dbReference type="GO" id="GO:0009401">
    <property type="term" value="P:phosphoenolpyruvate-dependent sugar phosphotransferase system"/>
    <property type="evidence" value="ECO:0007669"/>
    <property type="project" value="UniProtKB-KW"/>
</dbReference>
<dbReference type="OrthoDB" id="92465at2"/>
<feature type="transmembrane region" description="Helical" evidence="12">
    <location>
        <begin position="427"/>
        <end position="450"/>
    </location>
</feature>
<evidence type="ECO:0000256" key="11">
    <source>
        <dbReference type="PROSITE-ProRule" id="PRU00421"/>
    </source>
</evidence>
<keyword evidence="9 12" id="KW-1133">Transmembrane helix</keyword>
<evidence type="ECO:0000256" key="3">
    <source>
        <dbReference type="ARBA" id="ARBA00022475"/>
    </source>
</evidence>
<gene>
    <name evidence="15" type="primary">bglF_12</name>
    <name evidence="15" type="ORF">CLPUN_37000</name>
</gene>
<dbReference type="InterPro" id="IPR003352">
    <property type="entry name" value="PTS_EIIC"/>
</dbReference>
<keyword evidence="6" id="KW-0598">Phosphotransferase system</keyword>
<keyword evidence="2" id="KW-0813">Transport</keyword>
<feature type="transmembrane region" description="Helical" evidence="12">
    <location>
        <begin position="250"/>
        <end position="275"/>
    </location>
</feature>
<dbReference type="STRING" id="29367.CLPUN_37000"/>
<evidence type="ECO:0000256" key="7">
    <source>
        <dbReference type="ARBA" id="ARBA00022692"/>
    </source>
</evidence>
<feature type="transmembrane region" description="Helical" evidence="12">
    <location>
        <begin position="322"/>
        <end position="343"/>
    </location>
</feature>
<evidence type="ECO:0000259" key="13">
    <source>
        <dbReference type="PROSITE" id="PS51098"/>
    </source>
</evidence>
<dbReference type="PROSITE" id="PS01035">
    <property type="entry name" value="PTS_EIIB_TYPE_1_CYS"/>
    <property type="match status" value="1"/>
</dbReference>
<feature type="transmembrane region" description="Helical" evidence="12">
    <location>
        <begin position="287"/>
        <end position="310"/>
    </location>
</feature>
<protein>
    <submittedName>
        <fullName evidence="15">PTS system beta-glucoside-specific EIIBCA component</fullName>
    </submittedName>
</protein>
<dbReference type="GO" id="GO:0005886">
    <property type="term" value="C:plasma membrane"/>
    <property type="evidence" value="ECO:0007669"/>
    <property type="project" value="UniProtKB-SubCell"/>
</dbReference>
<dbReference type="RefSeq" id="WP_077848704.1">
    <property type="nucleotide sequence ID" value="NZ_LZZM01000194.1"/>
</dbReference>
<feature type="domain" description="PTS EIIC type-1" evidence="14">
    <location>
        <begin position="104"/>
        <end position="457"/>
    </location>
</feature>
<dbReference type="EMBL" id="LZZM01000194">
    <property type="protein sequence ID" value="OOM74778.1"/>
    <property type="molecule type" value="Genomic_DNA"/>
</dbReference>
<dbReference type="PROSITE" id="PS51098">
    <property type="entry name" value="PTS_EIIB_TYPE_1"/>
    <property type="match status" value="1"/>
</dbReference>
<keyword evidence="5" id="KW-0808">Transferase</keyword>
<dbReference type="InterPro" id="IPR001996">
    <property type="entry name" value="PTS_IIB_1"/>
</dbReference>
<feature type="transmembrane region" description="Helical" evidence="12">
    <location>
        <begin position="355"/>
        <end position="376"/>
    </location>
</feature>
<dbReference type="Pfam" id="PF00367">
    <property type="entry name" value="PTS_EIIB"/>
    <property type="match status" value="1"/>
</dbReference>
<evidence type="ECO:0000259" key="14">
    <source>
        <dbReference type="PROSITE" id="PS51103"/>
    </source>
</evidence>
<evidence type="ECO:0000256" key="8">
    <source>
        <dbReference type="ARBA" id="ARBA00022777"/>
    </source>
</evidence>
<dbReference type="GO" id="GO:0015771">
    <property type="term" value="P:trehalose transport"/>
    <property type="evidence" value="ECO:0007669"/>
    <property type="project" value="TreeGrafter"/>
</dbReference>
<feature type="transmembrane region" description="Helical" evidence="12">
    <location>
        <begin position="213"/>
        <end position="230"/>
    </location>
</feature>
<dbReference type="Proteomes" id="UP000190890">
    <property type="component" value="Unassembled WGS sequence"/>
</dbReference>
<evidence type="ECO:0000313" key="15">
    <source>
        <dbReference type="EMBL" id="OOM74778.1"/>
    </source>
</evidence>
<dbReference type="FunFam" id="3.30.1360.60:FF:000001">
    <property type="entry name" value="PTS system glucose-specific IIBC component PtsG"/>
    <property type="match status" value="1"/>
</dbReference>
<evidence type="ECO:0000256" key="2">
    <source>
        <dbReference type="ARBA" id="ARBA00022448"/>
    </source>
</evidence>
<dbReference type="GO" id="GO:0008982">
    <property type="term" value="F:protein-N(PI)-phosphohistidine-sugar phosphotransferase activity"/>
    <property type="evidence" value="ECO:0007669"/>
    <property type="project" value="InterPro"/>
</dbReference>
<evidence type="ECO:0000256" key="4">
    <source>
        <dbReference type="ARBA" id="ARBA00022597"/>
    </source>
</evidence>
<reference evidence="15 16" key="1">
    <citation type="submission" date="2016-05" db="EMBL/GenBank/DDBJ databases">
        <title>Microbial solvent formation.</title>
        <authorList>
            <person name="Poehlein A."/>
            <person name="Montoya Solano J.D."/>
            <person name="Flitsch S."/>
            <person name="Krabben P."/>
            <person name="Duerre P."/>
            <person name="Daniel R."/>
        </authorList>
    </citation>
    <scope>NUCLEOTIDE SEQUENCE [LARGE SCALE GENOMIC DNA]</scope>
    <source>
        <strain evidence="15 16">DSM 2619</strain>
    </source>
</reference>
<dbReference type="GO" id="GO:0090589">
    <property type="term" value="F:protein-phosphocysteine-trehalose phosphotransferase system transporter activity"/>
    <property type="evidence" value="ECO:0007669"/>
    <property type="project" value="TreeGrafter"/>
</dbReference>
<organism evidence="15 16">
    <name type="scientific">Clostridium puniceum</name>
    <dbReference type="NCBI Taxonomy" id="29367"/>
    <lineage>
        <taxon>Bacteria</taxon>
        <taxon>Bacillati</taxon>
        <taxon>Bacillota</taxon>
        <taxon>Clostridia</taxon>
        <taxon>Eubacteriales</taxon>
        <taxon>Clostridiaceae</taxon>
        <taxon>Clostridium</taxon>
    </lineage>
</organism>
<dbReference type="PANTHER" id="PTHR30175">
    <property type="entry name" value="PHOSPHOTRANSFERASE SYSTEM TRANSPORT PROTEIN"/>
    <property type="match status" value="1"/>
</dbReference>